<name>A0A7G2C7Y3_9TRYP</name>
<dbReference type="GO" id="GO:0005686">
    <property type="term" value="C:U2 snRNP"/>
    <property type="evidence" value="ECO:0007669"/>
    <property type="project" value="TreeGrafter"/>
</dbReference>
<dbReference type="PROSITE" id="PS50102">
    <property type="entry name" value="RRM"/>
    <property type="match status" value="1"/>
</dbReference>
<dbReference type="Gene3D" id="3.30.70.330">
    <property type="match status" value="1"/>
</dbReference>
<keyword evidence="5" id="KW-1185">Reference proteome</keyword>
<dbReference type="EMBL" id="LR877149">
    <property type="protein sequence ID" value="CAD2215856.1"/>
    <property type="molecule type" value="Genomic_DNA"/>
</dbReference>
<sequence>MAQRKGFEMFKNGGTGGSYSEEYHKMMRHSSWIMIKNLIYRPKSAATNPAESTVHLEPSEGDVITVFSQFGEIVDIRFLRHRSNGKFLGVAFLKYEKPESAMYAADAMNSYSDKNEEIYLSPTYEGGWGLRVDRCEEKEVPPIVHKR</sequence>
<reference evidence="4 5" key="1">
    <citation type="submission" date="2020-08" db="EMBL/GenBank/DDBJ databases">
        <authorList>
            <person name="Newling K."/>
            <person name="Davey J."/>
            <person name="Forrester S."/>
        </authorList>
    </citation>
    <scope>NUCLEOTIDE SEQUENCE [LARGE SCALE GENOMIC DNA]</scope>
    <source>
        <strain evidence="5">Crithidia deanei Carvalho (ATCC PRA-265)</strain>
    </source>
</reference>
<dbReference type="InterPro" id="IPR035979">
    <property type="entry name" value="RBD_domain_sf"/>
</dbReference>
<protein>
    <submittedName>
        <fullName evidence="4">RNA recognition motif. (A.k.a. RRM, RBD, or RNP domain), putative</fullName>
    </submittedName>
</protein>
<proteinExistence type="predicted"/>
<dbReference type="InterPro" id="IPR051847">
    <property type="entry name" value="RNA_proc/Spliceosome_comp"/>
</dbReference>
<evidence type="ECO:0000313" key="4">
    <source>
        <dbReference type="EMBL" id="CAD2215856.1"/>
    </source>
</evidence>
<evidence type="ECO:0000256" key="1">
    <source>
        <dbReference type="ARBA" id="ARBA00022884"/>
    </source>
</evidence>
<dbReference type="GO" id="GO:0003723">
    <property type="term" value="F:RNA binding"/>
    <property type="evidence" value="ECO:0007669"/>
    <property type="project" value="UniProtKB-UniRule"/>
</dbReference>
<accession>A0A7G2C7Y3</accession>
<dbReference type="SUPFAM" id="SSF54928">
    <property type="entry name" value="RNA-binding domain, RBD"/>
    <property type="match status" value="1"/>
</dbReference>
<evidence type="ECO:0000256" key="2">
    <source>
        <dbReference type="PROSITE-ProRule" id="PRU00176"/>
    </source>
</evidence>
<dbReference type="VEuPathDB" id="TriTrypDB:ADEAN_000331400"/>
<organism evidence="4 5">
    <name type="scientific">Angomonas deanei</name>
    <dbReference type="NCBI Taxonomy" id="59799"/>
    <lineage>
        <taxon>Eukaryota</taxon>
        <taxon>Discoba</taxon>
        <taxon>Euglenozoa</taxon>
        <taxon>Kinetoplastea</taxon>
        <taxon>Metakinetoplastina</taxon>
        <taxon>Trypanosomatida</taxon>
        <taxon>Trypanosomatidae</taxon>
        <taxon>Strigomonadinae</taxon>
        <taxon>Angomonas</taxon>
    </lineage>
</organism>
<evidence type="ECO:0000259" key="3">
    <source>
        <dbReference type="PROSITE" id="PS50102"/>
    </source>
</evidence>
<gene>
    <name evidence="4" type="ORF">ADEAN_000331400</name>
</gene>
<dbReference type="InterPro" id="IPR012677">
    <property type="entry name" value="Nucleotide-bd_a/b_plait_sf"/>
</dbReference>
<dbReference type="PANTHER" id="PTHR45880">
    <property type="entry name" value="RNA-BINDING MOTIF PROTEIN, X-LINKED 2"/>
    <property type="match status" value="1"/>
</dbReference>
<dbReference type="GO" id="GO:0071011">
    <property type="term" value="C:precatalytic spliceosome"/>
    <property type="evidence" value="ECO:0007669"/>
    <property type="project" value="TreeGrafter"/>
</dbReference>
<dbReference type="InterPro" id="IPR000504">
    <property type="entry name" value="RRM_dom"/>
</dbReference>
<dbReference type="Proteomes" id="UP000515908">
    <property type="component" value="Chromosome 05"/>
</dbReference>
<dbReference type="SMART" id="SM00360">
    <property type="entry name" value="RRM"/>
    <property type="match status" value="1"/>
</dbReference>
<dbReference type="GO" id="GO:0000398">
    <property type="term" value="P:mRNA splicing, via spliceosome"/>
    <property type="evidence" value="ECO:0007669"/>
    <property type="project" value="TreeGrafter"/>
</dbReference>
<dbReference type="AlphaFoldDB" id="A0A7G2C7Y3"/>
<dbReference type="Pfam" id="PF00076">
    <property type="entry name" value="RRM_1"/>
    <property type="match status" value="1"/>
</dbReference>
<dbReference type="PANTHER" id="PTHR45880:SF1">
    <property type="entry name" value="RNA-BINDING MOTIF PROTEIN, X-LINKED 2"/>
    <property type="match status" value="1"/>
</dbReference>
<dbReference type="GO" id="GO:0071013">
    <property type="term" value="C:catalytic step 2 spliceosome"/>
    <property type="evidence" value="ECO:0007669"/>
    <property type="project" value="TreeGrafter"/>
</dbReference>
<feature type="domain" description="RRM" evidence="3">
    <location>
        <begin position="31"/>
        <end position="125"/>
    </location>
</feature>
<evidence type="ECO:0000313" key="5">
    <source>
        <dbReference type="Proteomes" id="UP000515908"/>
    </source>
</evidence>
<keyword evidence="1 2" id="KW-0694">RNA-binding</keyword>